<dbReference type="EMBL" id="LNQN01000002">
    <property type="protein sequence ID" value="KSU83476.1"/>
    <property type="molecule type" value="Genomic_DNA"/>
</dbReference>
<name>A0A0V8J979_9BACL</name>
<sequence>MICLGEVLDQAIYRERIAIIEDKQEIMRTFGLEKEDWLQLWNIDNRILTLCYHSLDPAFDRFIVVYDYSYFCEDQEMKEAIIWHEIGHAEFPVTEGNIDLYSEKKCDELAFHKGYKAGLEAFLNLTYKMAETLNNQLLINMTDERLKALRLLMS</sequence>
<dbReference type="Proteomes" id="UP000054099">
    <property type="component" value="Unassembled WGS sequence"/>
</dbReference>
<dbReference type="OrthoDB" id="2849039at2"/>
<comment type="caution">
    <text evidence="1">The sequence shown here is derived from an EMBL/GenBank/DDBJ whole genome shotgun (WGS) entry which is preliminary data.</text>
</comment>
<keyword evidence="2" id="KW-1185">Reference proteome</keyword>
<proteinExistence type="predicted"/>
<accession>A0A0V8J979</accession>
<evidence type="ECO:0000313" key="2">
    <source>
        <dbReference type="Proteomes" id="UP000054099"/>
    </source>
</evidence>
<reference evidence="1 2" key="1">
    <citation type="journal article" date="2014" name="Antonie Van Leeuwenhoek">
        <title>Fictibacillus enclensis sp. nov., isolated from marine sediment.</title>
        <authorList>
            <person name="Dastager S.G."/>
            <person name="Mawlankar R."/>
            <person name="Srinivasan K."/>
            <person name="Tang S.K."/>
            <person name="Lee J.C."/>
            <person name="Ramana V.V."/>
            <person name="Shouche Y.S."/>
        </authorList>
    </citation>
    <scope>NUCLEOTIDE SEQUENCE [LARGE SCALE GENOMIC DNA]</scope>
    <source>
        <strain evidence="1 2">NIO-1003</strain>
    </source>
</reference>
<evidence type="ECO:0000313" key="1">
    <source>
        <dbReference type="EMBL" id="KSU83476.1"/>
    </source>
</evidence>
<organism evidence="1 2">
    <name type="scientific">Fictibacillus enclensis</name>
    <dbReference type="NCBI Taxonomy" id="1017270"/>
    <lineage>
        <taxon>Bacteria</taxon>
        <taxon>Bacillati</taxon>
        <taxon>Bacillota</taxon>
        <taxon>Bacilli</taxon>
        <taxon>Bacillales</taxon>
        <taxon>Fictibacillaceae</taxon>
        <taxon>Fictibacillus</taxon>
    </lineage>
</organism>
<gene>
    <name evidence="1" type="ORF">AS030_13020</name>
</gene>
<dbReference type="AlphaFoldDB" id="A0A0V8J979"/>
<protein>
    <submittedName>
        <fullName evidence="1">Uncharacterized protein</fullName>
    </submittedName>
</protein>
<dbReference type="RefSeq" id="WP_061972315.1">
    <property type="nucleotide sequence ID" value="NZ_CP126109.1"/>
</dbReference>